<dbReference type="STRING" id="571915.CMUST_01125"/>
<reference evidence="2" key="2">
    <citation type="submission" date="2015-05" db="EMBL/GenBank/DDBJ databases">
        <title>Complete genome sequence of Corynebacterium mustelae DSM 45274, isolated from various tissues of a male ferret with lethal sepsis.</title>
        <authorList>
            <person name="Ruckert C."/>
            <person name="Albersmeier A."/>
            <person name="Winkler A."/>
            <person name="Tauch A."/>
        </authorList>
    </citation>
    <scope>NUCLEOTIDE SEQUENCE [LARGE SCALE GENOMIC DNA]</scope>
    <source>
        <strain evidence="2">DSM 45274</strain>
    </source>
</reference>
<reference evidence="1 2" key="1">
    <citation type="journal article" date="2015" name="Genome Announc.">
        <title>Complete Genome Sequence of the Type Strain Corynebacterium mustelae DSM 45274, Isolated from Various Tissues of a Male Ferret with Lethal Sepsis.</title>
        <authorList>
            <person name="Ruckert C."/>
            <person name="Eimer J."/>
            <person name="Winkler A."/>
            <person name="Tauch A."/>
        </authorList>
    </citation>
    <scope>NUCLEOTIDE SEQUENCE [LARGE SCALE GENOMIC DNA]</scope>
    <source>
        <strain evidence="1 2">DSM 45274</strain>
    </source>
</reference>
<evidence type="ECO:0000313" key="1">
    <source>
        <dbReference type="EMBL" id="AKK04575.1"/>
    </source>
</evidence>
<dbReference type="EMBL" id="CP011542">
    <property type="protein sequence ID" value="AKK04575.1"/>
    <property type="molecule type" value="Genomic_DNA"/>
</dbReference>
<dbReference type="PATRIC" id="fig|571915.4.peg.229"/>
<keyword evidence="2" id="KW-1185">Reference proteome</keyword>
<dbReference type="KEGG" id="cmv:CMUST_01125"/>
<dbReference type="AlphaFoldDB" id="A0A0G3GVK8"/>
<accession>A0A0G3GVK8</accession>
<name>A0A0G3GVK8_9CORY</name>
<evidence type="ECO:0000313" key="2">
    <source>
        <dbReference type="Proteomes" id="UP000035199"/>
    </source>
</evidence>
<organism evidence="1 2">
    <name type="scientific">Corynebacterium mustelae</name>
    <dbReference type="NCBI Taxonomy" id="571915"/>
    <lineage>
        <taxon>Bacteria</taxon>
        <taxon>Bacillati</taxon>
        <taxon>Actinomycetota</taxon>
        <taxon>Actinomycetes</taxon>
        <taxon>Mycobacteriales</taxon>
        <taxon>Corynebacteriaceae</taxon>
        <taxon>Corynebacterium</taxon>
    </lineage>
</organism>
<sequence length="61" mass="6450">MPPRGPGWVAAHGASAAFIDTHAGVAATNSRGLAEVQQAIDFQVRAFVDAWSEVADMKRGR</sequence>
<dbReference type="Proteomes" id="UP000035199">
    <property type="component" value="Chromosome"/>
</dbReference>
<protein>
    <submittedName>
        <fullName evidence="1">Uncharacterized protein</fullName>
    </submittedName>
</protein>
<proteinExistence type="predicted"/>
<gene>
    <name evidence="1" type="ORF">CMUST_01125</name>
</gene>